<protein>
    <submittedName>
        <fullName evidence="2">Uncharacterized protein</fullName>
    </submittedName>
</protein>
<feature type="compositionally biased region" description="Polar residues" evidence="1">
    <location>
        <begin position="87"/>
        <end position="101"/>
    </location>
</feature>
<feature type="compositionally biased region" description="Polar residues" evidence="1">
    <location>
        <begin position="171"/>
        <end position="180"/>
    </location>
</feature>
<organism evidence="2 3">
    <name type="scientific">Rhypophila decipiens</name>
    <dbReference type="NCBI Taxonomy" id="261697"/>
    <lineage>
        <taxon>Eukaryota</taxon>
        <taxon>Fungi</taxon>
        <taxon>Dikarya</taxon>
        <taxon>Ascomycota</taxon>
        <taxon>Pezizomycotina</taxon>
        <taxon>Sordariomycetes</taxon>
        <taxon>Sordariomycetidae</taxon>
        <taxon>Sordariales</taxon>
        <taxon>Naviculisporaceae</taxon>
        <taxon>Rhypophila</taxon>
    </lineage>
</organism>
<accession>A0AAN7B5I8</accession>
<dbReference type="AlphaFoldDB" id="A0AAN7B5I8"/>
<dbReference type="EMBL" id="MU858107">
    <property type="protein sequence ID" value="KAK4213576.1"/>
    <property type="molecule type" value="Genomic_DNA"/>
</dbReference>
<gene>
    <name evidence="2" type="ORF">QBC37DRAFT_422894</name>
</gene>
<evidence type="ECO:0000313" key="2">
    <source>
        <dbReference type="EMBL" id="KAK4213576.1"/>
    </source>
</evidence>
<feature type="region of interest" description="Disordered" evidence="1">
    <location>
        <begin position="39"/>
        <end position="102"/>
    </location>
</feature>
<proteinExistence type="predicted"/>
<reference evidence="2" key="1">
    <citation type="journal article" date="2023" name="Mol. Phylogenet. Evol.">
        <title>Genome-scale phylogeny and comparative genomics of the fungal order Sordariales.</title>
        <authorList>
            <person name="Hensen N."/>
            <person name="Bonometti L."/>
            <person name="Westerberg I."/>
            <person name="Brannstrom I.O."/>
            <person name="Guillou S."/>
            <person name="Cros-Aarteil S."/>
            <person name="Calhoun S."/>
            <person name="Haridas S."/>
            <person name="Kuo A."/>
            <person name="Mondo S."/>
            <person name="Pangilinan J."/>
            <person name="Riley R."/>
            <person name="LaButti K."/>
            <person name="Andreopoulos B."/>
            <person name="Lipzen A."/>
            <person name="Chen C."/>
            <person name="Yan M."/>
            <person name="Daum C."/>
            <person name="Ng V."/>
            <person name="Clum A."/>
            <person name="Steindorff A."/>
            <person name="Ohm R.A."/>
            <person name="Martin F."/>
            <person name="Silar P."/>
            <person name="Natvig D.O."/>
            <person name="Lalanne C."/>
            <person name="Gautier V."/>
            <person name="Ament-Velasquez S.L."/>
            <person name="Kruys A."/>
            <person name="Hutchinson M.I."/>
            <person name="Powell A.J."/>
            <person name="Barry K."/>
            <person name="Miller A.N."/>
            <person name="Grigoriev I.V."/>
            <person name="Debuchy R."/>
            <person name="Gladieux P."/>
            <person name="Hiltunen Thoren M."/>
            <person name="Johannesson H."/>
        </authorList>
    </citation>
    <scope>NUCLEOTIDE SEQUENCE</scope>
    <source>
        <strain evidence="2">PSN293</strain>
    </source>
</reference>
<feature type="compositionally biased region" description="Low complexity" evidence="1">
    <location>
        <begin position="1"/>
        <end position="18"/>
    </location>
</feature>
<reference evidence="2" key="2">
    <citation type="submission" date="2023-05" db="EMBL/GenBank/DDBJ databases">
        <authorList>
            <consortium name="Lawrence Berkeley National Laboratory"/>
            <person name="Steindorff A."/>
            <person name="Hensen N."/>
            <person name="Bonometti L."/>
            <person name="Westerberg I."/>
            <person name="Brannstrom I.O."/>
            <person name="Guillou S."/>
            <person name="Cros-Aarteil S."/>
            <person name="Calhoun S."/>
            <person name="Haridas S."/>
            <person name="Kuo A."/>
            <person name="Mondo S."/>
            <person name="Pangilinan J."/>
            <person name="Riley R."/>
            <person name="Labutti K."/>
            <person name="Andreopoulos B."/>
            <person name="Lipzen A."/>
            <person name="Chen C."/>
            <person name="Yanf M."/>
            <person name="Daum C."/>
            <person name="Ng V."/>
            <person name="Clum A."/>
            <person name="Ohm R."/>
            <person name="Martin F."/>
            <person name="Silar P."/>
            <person name="Natvig D."/>
            <person name="Lalanne C."/>
            <person name="Gautier V."/>
            <person name="Ament-Velasquez S.L."/>
            <person name="Kruys A."/>
            <person name="Hutchinson M.I."/>
            <person name="Powell A.J."/>
            <person name="Barry K."/>
            <person name="Miller A.N."/>
            <person name="Grigoriev I.V."/>
            <person name="Debuchy R."/>
            <person name="Gladieux P."/>
            <person name="Thoren M.H."/>
            <person name="Johannesson H."/>
        </authorList>
    </citation>
    <scope>NUCLEOTIDE SEQUENCE</scope>
    <source>
        <strain evidence="2">PSN293</strain>
    </source>
</reference>
<evidence type="ECO:0000313" key="3">
    <source>
        <dbReference type="Proteomes" id="UP001301769"/>
    </source>
</evidence>
<name>A0AAN7B5I8_9PEZI</name>
<feature type="region of interest" description="Disordered" evidence="1">
    <location>
        <begin position="1"/>
        <end position="26"/>
    </location>
</feature>
<keyword evidence="3" id="KW-1185">Reference proteome</keyword>
<dbReference type="Proteomes" id="UP001301769">
    <property type="component" value="Unassembled WGS sequence"/>
</dbReference>
<sequence length="213" mass="22903">MDRSPGSVSPVSPVSPSGALGPRPMIWIKTNNQVPNIPFSRLNPDLGSATPTNANPYPGARFFPDPHHPAPVPRRQPLTPHPDVNLPTPTQPNSAYPNSAYDSLDTPVMSHYGFWVRGKRQVLTPTTPGRMGTLSPFHAQKSGLPLPSPLTRRPTPLIFDGEDEDSLDTPIASQMNQSRQPGAERNTDTGGQEGCHSRAEHGSGLSKDMAPSP</sequence>
<evidence type="ECO:0000256" key="1">
    <source>
        <dbReference type="SAM" id="MobiDB-lite"/>
    </source>
</evidence>
<feature type="region of interest" description="Disordered" evidence="1">
    <location>
        <begin position="131"/>
        <end position="213"/>
    </location>
</feature>
<comment type="caution">
    <text evidence="2">The sequence shown here is derived from an EMBL/GenBank/DDBJ whole genome shotgun (WGS) entry which is preliminary data.</text>
</comment>